<sequence length="950" mass="109148">MSIQPLHNSKRNFSPKECPSFSPPPSSSSLSTTTTTNATATRDAFIEDHLPRFHQHQQDEVFSSENENPFRIDRVEVEPSQHAQESPYRQTSQISNEADDTNDLKTISSSSPPPPVNLEFSSGHLQDAAVPSSEWSFPSLNRQPKSPSNEDLQDEVEGRNTKSSPVTIRPPKEQDKSQQQQHSQQIPKKIVSEGPSQPQATSVKQRLIKYIKEKTPFLAHTTTEDGEKNKTIGWETSQDTTFPKLSKIISPFLPGSSSSRHISHRKQKISGSWWNCIHGIFKFSTLALLYMEIVYIVIFLVSLIHSTQNEGFFAGGNALNVLWLSIAFLILNTLFIWDGFGDVFMTYCFYVCCRKMYLNRMERRESLTYSRKYSITSPQPILKNQTQNSSSQFQNSSAQPRVQIQQVPSSDSRPHTIHYYSPFMYYEWKLVGFIVICITLIACFILIFIIFVCDAFLGNDRVSGWFACCFFISILAFFFISMHEYIIARHNNKYVLQKLAHHHQLVAKWDFWTLVKFSVKFLCMILMWLVLFGLLLLLAMQSVFTAKTLSYSLQSGGAATMVTIKPPKSSRFQLHLYCEGRQESDDIVLLDADVGIACPKCYYHDFMSLLAQNNIRVCVLERGGYGFSNSGPFPRNLGNVTASEVGSLMKDNFLGQPVVMISHSSATFTTRTLLHYYPKLLRGVILLHPAHEQQEEMAVKMKIIESNRRQYFVNQLNSLRYVTALGLTQLFPSLIGQLNSHQEGLYARYYLGGVKSYVLSFPMFSQEPNSNISIQYASILHLTNYVDACWSETFEMPSVFEHMKILRREMKDGRFFEKYESMNRMMYNGTRSIRHYPIPLIILTSRFLMNGTCEENGIFPQQNIVHSNSSQQNVRSNSESSNLEKLCTHWKEHQPLYAKLYHEMHRDLFHYYSSSKTKWEFVEADYDMALTRPSLLMPYVKQVLEQSKIT</sequence>
<comment type="caution">
    <text evidence="3">The sequence shown here is derived from an EMBL/GenBank/DDBJ whole genome shotgun (WGS) entry which is preliminary data.</text>
</comment>
<keyword evidence="2" id="KW-1133">Transmembrane helix</keyword>
<keyword evidence="2" id="KW-0472">Membrane</keyword>
<feature type="compositionally biased region" description="Basic and acidic residues" evidence="1">
    <location>
        <begin position="68"/>
        <end position="79"/>
    </location>
</feature>
<gene>
    <name evidence="3" type="ORF">FDP41_006108</name>
</gene>
<keyword evidence="2" id="KW-0812">Transmembrane</keyword>
<feature type="transmembrane region" description="Helical" evidence="2">
    <location>
        <begin position="521"/>
        <end position="544"/>
    </location>
</feature>
<reference evidence="3 4" key="1">
    <citation type="journal article" date="2019" name="Sci. Rep.">
        <title>Nanopore sequencing improves the draft genome of the human pathogenic amoeba Naegleria fowleri.</title>
        <authorList>
            <person name="Liechti N."/>
            <person name="Schurch N."/>
            <person name="Bruggmann R."/>
            <person name="Wittwer M."/>
        </authorList>
    </citation>
    <scope>NUCLEOTIDE SEQUENCE [LARGE SCALE GENOMIC DNA]</scope>
    <source>
        <strain evidence="3 4">ATCC 30894</strain>
    </source>
</reference>
<name>A0A6A5BKQ3_NAEFO</name>
<keyword evidence="4" id="KW-1185">Reference proteome</keyword>
<organism evidence="3 4">
    <name type="scientific">Naegleria fowleri</name>
    <name type="common">Brain eating amoeba</name>
    <dbReference type="NCBI Taxonomy" id="5763"/>
    <lineage>
        <taxon>Eukaryota</taxon>
        <taxon>Discoba</taxon>
        <taxon>Heterolobosea</taxon>
        <taxon>Tetramitia</taxon>
        <taxon>Eutetramitia</taxon>
        <taxon>Vahlkampfiidae</taxon>
        <taxon>Naegleria</taxon>
    </lineage>
</organism>
<evidence type="ECO:0008006" key="5">
    <source>
        <dbReference type="Google" id="ProtNLM"/>
    </source>
</evidence>
<dbReference type="RefSeq" id="XP_044559347.1">
    <property type="nucleotide sequence ID" value="XM_044709707.1"/>
</dbReference>
<dbReference type="Gene3D" id="3.40.50.1820">
    <property type="entry name" value="alpha/beta hydrolase"/>
    <property type="match status" value="1"/>
</dbReference>
<dbReference type="Proteomes" id="UP000444721">
    <property type="component" value="Unassembled WGS sequence"/>
</dbReference>
<feature type="transmembrane region" description="Helical" evidence="2">
    <location>
        <begin position="287"/>
        <end position="306"/>
    </location>
</feature>
<proteinExistence type="predicted"/>
<evidence type="ECO:0000313" key="3">
    <source>
        <dbReference type="EMBL" id="KAF0974634.1"/>
    </source>
</evidence>
<dbReference type="VEuPathDB" id="AmoebaDB:NfTy_078180"/>
<feature type="transmembrane region" description="Helical" evidence="2">
    <location>
        <begin position="430"/>
        <end position="452"/>
    </location>
</feature>
<dbReference type="AlphaFoldDB" id="A0A6A5BKQ3"/>
<dbReference type="SUPFAM" id="SSF53474">
    <property type="entry name" value="alpha/beta-Hydrolases"/>
    <property type="match status" value="1"/>
</dbReference>
<feature type="compositionally biased region" description="Polar residues" evidence="1">
    <location>
        <begin position="133"/>
        <end position="150"/>
    </location>
</feature>
<feature type="region of interest" description="Disordered" evidence="1">
    <location>
        <begin position="1"/>
        <end position="203"/>
    </location>
</feature>
<dbReference type="InterPro" id="IPR029058">
    <property type="entry name" value="AB_hydrolase_fold"/>
</dbReference>
<dbReference type="EMBL" id="VFQX01000051">
    <property type="protein sequence ID" value="KAF0974634.1"/>
    <property type="molecule type" value="Genomic_DNA"/>
</dbReference>
<feature type="compositionally biased region" description="Low complexity" evidence="1">
    <location>
        <begin position="27"/>
        <end position="41"/>
    </location>
</feature>
<dbReference type="VEuPathDB" id="AmoebaDB:NF0094520"/>
<feature type="transmembrane region" description="Helical" evidence="2">
    <location>
        <begin position="326"/>
        <end position="353"/>
    </location>
</feature>
<feature type="compositionally biased region" description="Polar residues" evidence="1">
    <location>
        <begin position="81"/>
        <end position="96"/>
    </location>
</feature>
<evidence type="ECO:0000256" key="2">
    <source>
        <dbReference type="SAM" id="Phobius"/>
    </source>
</evidence>
<feature type="transmembrane region" description="Helical" evidence="2">
    <location>
        <begin position="464"/>
        <end position="488"/>
    </location>
</feature>
<feature type="compositionally biased region" description="Basic and acidic residues" evidence="1">
    <location>
        <begin position="44"/>
        <end position="59"/>
    </location>
</feature>
<dbReference type="OrthoDB" id="10473331at2759"/>
<dbReference type="VEuPathDB" id="AmoebaDB:FDP41_006108"/>
<evidence type="ECO:0000256" key="1">
    <source>
        <dbReference type="SAM" id="MobiDB-lite"/>
    </source>
</evidence>
<protein>
    <recommendedName>
        <fullName evidence="5">AB hydrolase-1 domain-containing protein</fullName>
    </recommendedName>
</protein>
<accession>A0A6A5BKQ3</accession>
<evidence type="ECO:0000313" key="4">
    <source>
        <dbReference type="Proteomes" id="UP000444721"/>
    </source>
</evidence>
<dbReference type="GeneID" id="68113326"/>
<feature type="compositionally biased region" description="Polar residues" evidence="1">
    <location>
        <begin position="194"/>
        <end position="203"/>
    </location>
</feature>